<sequence length="119" mass="13134">MTSSLSLLVLAAACFIGVSSLFAEISKNESPDLTELKSNFNQTIQDLISYMHIVHDTADKVQFEEKVQELNNLVLEAQEVVEADAKLRTDTANALKDLAEILTSDSSEEDQPTPKGRKH</sequence>
<evidence type="ECO:0000256" key="1">
    <source>
        <dbReference type="SAM" id="SignalP"/>
    </source>
</evidence>
<feature type="signal peptide" evidence="1">
    <location>
        <begin position="1"/>
        <end position="20"/>
    </location>
</feature>
<feature type="chain" id="PRO_5036428948" evidence="1">
    <location>
        <begin position="21"/>
        <end position="119"/>
    </location>
</feature>
<dbReference type="EMBL" id="HBUF01512070">
    <property type="protein sequence ID" value="CAG6746889.1"/>
    <property type="molecule type" value="Transcribed_RNA"/>
</dbReference>
<organism evidence="2">
    <name type="scientific">Cacopsylla melanoneura</name>
    <dbReference type="NCBI Taxonomy" id="428564"/>
    <lineage>
        <taxon>Eukaryota</taxon>
        <taxon>Metazoa</taxon>
        <taxon>Ecdysozoa</taxon>
        <taxon>Arthropoda</taxon>
        <taxon>Hexapoda</taxon>
        <taxon>Insecta</taxon>
        <taxon>Pterygota</taxon>
        <taxon>Neoptera</taxon>
        <taxon>Paraneoptera</taxon>
        <taxon>Hemiptera</taxon>
        <taxon>Sternorrhyncha</taxon>
        <taxon>Psylloidea</taxon>
        <taxon>Psyllidae</taxon>
        <taxon>Psyllinae</taxon>
        <taxon>Cacopsylla</taxon>
    </lineage>
</organism>
<name>A0A8D8ZFL3_9HEMI</name>
<dbReference type="EMBL" id="HBUF01512068">
    <property type="protein sequence ID" value="CAG6746883.1"/>
    <property type="molecule type" value="Transcribed_RNA"/>
</dbReference>
<proteinExistence type="predicted"/>
<reference evidence="2" key="1">
    <citation type="submission" date="2021-05" db="EMBL/GenBank/DDBJ databases">
        <authorList>
            <person name="Alioto T."/>
            <person name="Alioto T."/>
            <person name="Gomez Garrido J."/>
        </authorList>
    </citation>
    <scope>NUCLEOTIDE SEQUENCE</scope>
</reference>
<protein>
    <submittedName>
        <fullName evidence="2">Uncharacterized protein</fullName>
    </submittedName>
</protein>
<dbReference type="AlphaFoldDB" id="A0A8D8ZFL3"/>
<dbReference type="EMBL" id="HBUF01512069">
    <property type="protein sequence ID" value="CAG6746886.1"/>
    <property type="molecule type" value="Transcribed_RNA"/>
</dbReference>
<evidence type="ECO:0000313" key="2">
    <source>
        <dbReference type="EMBL" id="CAG6746883.1"/>
    </source>
</evidence>
<accession>A0A8D8ZFL3</accession>
<keyword evidence="1" id="KW-0732">Signal</keyword>